<dbReference type="CDD" id="cd02869">
    <property type="entry name" value="PseudoU_synth_RluA_like"/>
    <property type="match status" value="1"/>
</dbReference>
<dbReference type="PANTHER" id="PTHR21600">
    <property type="entry name" value="MITOCHONDRIAL RNA PSEUDOURIDINE SYNTHASE"/>
    <property type="match status" value="1"/>
</dbReference>
<protein>
    <recommendedName>
        <fullName evidence="3">RNA pseudouridylate synthase</fullName>
    </recommendedName>
    <alternativeName>
        <fullName evidence="4">RNA-uridine isomerase</fullName>
    </alternativeName>
</protein>
<name>A0A9D1KWT3_9FIRM</name>
<dbReference type="EMBL" id="DVLT01000038">
    <property type="protein sequence ID" value="HIU02702.1"/>
    <property type="molecule type" value="Genomic_DNA"/>
</dbReference>
<comment type="catalytic activity">
    <reaction evidence="1">
        <text>a uridine in RNA = a pseudouridine in RNA</text>
        <dbReference type="Rhea" id="RHEA:48348"/>
        <dbReference type="Rhea" id="RHEA-COMP:12068"/>
        <dbReference type="Rhea" id="RHEA-COMP:12069"/>
        <dbReference type="ChEBI" id="CHEBI:65314"/>
        <dbReference type="ChEBI" id="CHEBI:65315"/>
    </reaction>
</comment>
<accession>A0A9D1KWT3</accession>
<dbReference type="PANTHER" id="PTHR21600:SF44">
    <property type="entry name" value="RIBOSOMAL LARGE SUBUNIT PSEUDOURIDINE SYNTHASE D"/>
    <property type="match status" value="1"/>
</dbReference>
<evidence type="ECO:0000256" key="1">
    <source>
        <dbReference type="ARBA" id="ARBA00000073"/>
    </source>
</evidence>
<comment type="caution">
    <text evidence="6">The sequence shown here is derived from an EMBL/GenBank/DDBJ whole genome shotgun (WGS) entry which is preliminary data.</text>
</comment>
<gene>
    <name evidence="6" type="ORF">IAB63_05565</name>
</gene>
<dbReference type="GO" id="GO:0003723">
    <property type="term" value="F:RNA binding"/>
    <property type="evidence" value="ECO:0007669"/>
    <property type="project" value="InterPro"/>
</dbReference>
<evidence type="ECO:0000313" key="6">
    <source>
        <dbReference type="EMBL" id="HIU02702.1"/>
    </source>
</evidence>
<dbReference type="SUPFAM" id="SSF55120">
    <property type="entry name" value="Pseudouridine synthase"/>
    <property type="match status" value="1"/>
</dbReference>
<evidence type="ECO:0000259" key="5">
    <source>
        <dbReference type="Pfam" id="PF00849"/>
    </source>
</evidence>
<dbReference type="GO" id="GO:0009982">
    <property type="term" value="F:pseudouridine synthase activity"/>
    <property type="evidence" value="ECO:0007669"/>
    <property type="project" value="InterPro"/>
</dbReference>
<dbReference type="GO" id="GO:0000455">
    <property type="term" value="P:enzyme-directed rRNA pseudouridine synthesis"/>
    <property type="evidence" value="ECO:0007669"/>
    <property type="project" value="TreeGrafter"/>
</dbReference>
<feature type="domain" description="Pseudouridine synthase RsuA/RluA-like" evidence="5">
    <location>
        <begin position="12"/>
        <end position="169"/>
    </location>
</feature>
<dbReference type="InterPro" id="IPR006145">
    <property type="entry name" value="PsdUridine_synth_RsuA/RluA"/>
</dbReference>
<reference evidence="6" key="1">
    <citation type="submission" date="2020-10" db="EMBL/GenBank/DDBJ databases">
        <authorList>
            <person name="Gilroy R."/>
        </authorList>
    </citation>
    <scope>NUCLEOTIDE SEQUENCE</scope>
    <source>
        <strain evidence="6">CHK187-14744</strain>
    </source>
</reference>
<evidence type="ECO:0000256" key="3">
    <source>
        <dbReference type="ARBA" id="ARBA00031870"/>
    </source>
</evidence>
<evidence type="ECO:0000313" key="7">
    <source>
        <dbReference type="Proteomes" id="UP000824164"/>
    </source>
</evidence>
<proteinExistence type="inferred from homology"/>
<dbReference type="InterPro" id="IPR050188">
    <property type="entry name" value="RluA_PseudoU_synthase"/>
</dbReference>
<dbReference type="Gene3D" id="3.30.2350.10">
    <property type="entry name" value="Pseudouridine synthase"/>
    <property type="match status" value="1"/>
</dbReference>
<evidence type="ECO:0000256" key="4">
    <source>
        <dbReference type="ARBA" id="ARBA00033164"/>
    </source>
</evidence>
<dbReference type="GO" id="GO:0140098">
    <property type="term" value="F:catalytic activity, acting on RNA"/>
    <property type="evidence" value="ECO:0007669"/>
    <property type="project" value="UniProtKB-ARBA"/>
</dbReference>
<sequence>MEPEILYEDKFVIVCVKPEGMPSQDDHSSTMDMVSWLKNHVSGAISGKPPYIGVVHRLDRPVGGVMVYAKTPQAAKELSRQFAEHKTDKVYTAVLTGKLPAKKGILTDWLMKGRDNLSQVTTAKASGSKEARLSYQVIRSKYETGRTWTLAQIALDTGRHHQIRVQMAHAGAGVYGDRKYNPDGPILPEAGGIGLFASKLTFTHPVTRKKMTFQAKPTGRIFQMFS</sequence>
<organism evidence="6 7">
    <name type="scientific">Candidatus Onthocola gallistercoris</name>
    <dbReference type="NCBI Taxonomy" id="2840876"/>
    <lineage>
        <taxon>Bacteria</taxon>
        <taxon>Bacillati</taxon>
        <taxon>Bacillota</taxon>
        <taxon>Bacilli</taxon>
        <taxon>Candidatus Onthocola</taxon>
    </lineage>
</organism>
<dbReference type="Proteomes" id="UP000824164">
    <property type="component" value="Unassembled WGS sequence"/>
</dbReference>
<comment type="similarity">
    <text evidence="2">Belongs to the pseudouridine synthase RluA family.</text>
</comment>
<dbReference type="InterPro" id="IPR020103">
    <property type="entry name" value="PsdUridine_synth_cat_dom_sf"/>
</dbReference>
<dbReference type="AlphaFoldDB" id="A0A9D1KWT3"/>
<reference evidence="6" key="2">
    <citation type="journal article" date="2021" name="PeerJ">
        <title>Extensive microbial diversity within the chicken gut microbiome revealed by metagenomics and culture.</title>
        <authorList>
            <person name="Gilroy R."/>
            <person name="Ravi A."/>
            <person name="Getino M."/>
            <person name="Pursley I."/>
            <person name="Horton D.L."/>
            <person name="Alikhan N.F."/>
            <person name="Baker D."/>
            <person name="Gharbi K."/>
            <person name="Hall N."/>
            <person name="Watson M."/>
            <person name="Adriaenssens E.M."/>
            <person name="Foster-Nyarko E."/>
            <person name="Jarju S."/>
            <person name="Secka A."/>
            <person name="Antonio M."/>
            <person name="Oren A."/>
            <person name="Chaudhuri R.R."/>
            <person name="La Ragione R."/>
            <person name="Hildebrand F."/>
            <person name="Pallen M.J."/>
        </authorList>
    </citation>
    <scope>NUCLEOTIDE SEQUENCE</scope>
    <source>
        <strain evidence="6">CHK187-14744</strain>
    </source>
</reference>
<dbReference type="Pfam" id="PF00849">
    <property type="entry name" value="PseudoU_synth_2"/>
    <property type="match status" value="1"/>
</dbReference>
<evidence type="ECO:0000256" key="2">
    <source>
        <dbReference type="ARBA" id="ARBA00010876"/>
    </source>
</evidence>